<comment type="caution">
    <text evidence="2">The sequence shown here is derived from an EMBL/GenBank/DDBJ whole genome shotgun (WGS) entry which is preliminary data.</text>
</comment>
<dbReference type="AlphaFoldDB" id="A0A9P7JAJ4"/>
<feature type="compositionally biased region" description="Low complexity" evidence="1">
    <location>
        <begin position="361"/>
        <end position="375"/>
    </location>
</feature>
<feature type="compositionally biased region" description="Basic residues" evidence="1">
    <location>
        <begin position="435"/>
        <end position="453"/>
    </location>
</feature>
<dbReference type="RefSeq" id="XP_041189790.1">
    <property type="nucleotide sequence ID" value="XM_041333213.1"/>
</dbReference>
<dbReference type="InterPro" id="IPR046521">
    <property type="entry name" value="DUF6698"/>
</dbReference>
<organism evidence="2 3">
    <name type="scientific">Suillus subaureus</name>
    <dbReference type="NCBI Taxonomy" id="48587"/>
    <lineage>
        <taxon>Eukaryota</taxon>
        <taxon>Fungi</taxon>
        <taxon>Dikarya</taxon>
        <taxon>Basidiomycota</taxon>
        <taxon>Agaricomycotina</taxon>
        <taxon>Agaricomycetes</taxon>
        <taxon>Agaricomycetidae</taxon>
        <taxon>Boletales</taxon>
        <taxon>Suillineae</taxon>
        <taxon>Suillaceae</taxon>
        <taxon>Suillus</taxon>
    </lineage>
</organism>
<dbReference type="OrthoDB" id="2675584at2759"/>
<feature type="compositionally biased region" description="Basic and acidic residues" evidence="1">
    <location>
        <begin position="407"/>
        <end position="417"/>
    </location>
</feature>
<feature type="region of interest" description="Disordered" evidence="1">
    <location>
        <begin position="274"/>
        <end position="453"/>
    </location>
</feature>
<proteinExistence type="predicted"/>
<sequence length="453" mass="50004">MVLREGMQAQFDPDWIDPDQDQSEEAQAIREHCLTVYQKFSSSIPNWSELVKNFEAEAESLNEFLRAMENAANSACCDDTGSLKHNGLQYLLKDPAKDRFDPLILKTHGKAVWGWNHTTTARLLCPAHDILEFDEDPHEVGAEKITSKQWPSMFYDMSLYNPRNKKLGFLHGHAIVQGWHHIFTGPMSALSKECTHRSSKPAKGKKHHLTEPGPRNIMYAAIQMYFVACNAESWTPEVGTMNLDDLYYTAVDLLKTHADEQWVKDLIQFWKDESPGLMQGHPSKRRRVAANSTASDSEDDMDDFFSNDSEETQGGSGRDGLTTDCEPGAPTGSTNNPTSTTQHEPNTGPSSTTLAAESDSTRGTAAAGSSSTDGATGQGRQAGSTDVHGNGDDEDDNDGQPRRRRRLDQQDTQRERSPLTPPPTSPVVPPTTTRGRGHGPSNHRGRGKRGGKC</sequence>
<protein>
    <submittedName>
        <fullName evidence="2">Uncharacterized protein</fullName>
    </submittedName>
</protein>
<evidence type="ECO:0000313" key="2">
    <source>
        <dbReference type="EMBL" id="KAG1811130.1"/>
    </source>
</evidence>
<accession>A0A9P7JAJ4</accession>
<feature type="compositionally biased region" description="Polar residues" evidence="1">
    <location>
        <begin position="342"/>
        <end position="355"/>
    </location>
</feature>
<dbReference type="GeneID" id="64627230"/>
<evidence type="ECO:0000313" key="3">
    <source>
        <dbReference type="Proteomes" id="UP000807769"/>
    </source>
</evidence>
<feature type="compositionally biased region" description="Low complexity" evidence="1">
    <location>
        <begin position="330"/>
        <end position="341"/>
    </location>
</feature>
<dbReference type="Pfam" id="PF20414">
    <property type="entry name" value="DUF6698"/>
    <property type="match status" value="1"/>
</dbReference>
<evidence type="ECO:0000256" key="1">
    <source>
        <dbReference type="SAM" id="MobiDB-lite"/>
    </source>
</evidence>
<keyword evidence="3" id="KW-1185">Reference proteome</keyword>
<feature type="compositionally biased region" description="Pro residues" evidence="1">
    <location>
        <begin position="419"/>
        <end position="429"/>
    </location>
</feature>
<feature type="compositionally biased region" description="Acidic residues" evidence="1">
    <location>
        <begin position="296"/>
        <end position="311"/>
    </location>
</feature>
<name>A0A9P7JAJ4_9AGAM</name>
<gene>
    <name evidence="2" type="ORF">BJ212DRAFT_1302042</name>
</gene>
<dbReference type="EMBL" id="JABBWG010000030">
    <property type="protein sequence ID" value="KAG1811130.1"/>
    <property type="molecule type" value="Genomic_DNA"/>
</dbReference>
<dbReference type="Proteomes" id="UP000807769">
    <property type="component" value="Unassembled WGS sequence"/>
</dbReference>
<reference evidence="2" key="1">
    <citation type="journal article" date="2020" name="New Phytol.">
        <title>Comparative genomics reveals dynamic genome evolution in host specialist ectomycorrhizal fungi.</title>
        <authorList>
            <person name="Lofgren L.A."/>
            <person name="Nguyen N.H."/>
            <person name="Vilgalys R."/>
            <person name="Ruytinx J."/>
            <person name="Liao H.L."/>
            <person name="Branco S."/>
            <person name="Kuo A."/>
            <person name="LaButti K."/>
            <person name="Lipzen A."/>
            <person name="Andreopoulos W."/>
            <person name="Pangilinan J."/>
            <person name="Riley R."/>
            <person name="Hundley H."/>
            <person name="Na H."/>
            <person name="Barry K."/>
            <person name="Grigoriev I.V."/>
            <person name="Stajich J.E."/>
            <person name="Kennedy P.G."/>
        </authorList>
    </citation>
    <scope>NUCLEOTIDE SEQUENCE</scope>
    <source>
        <strain evidence="2">MN1</strain>
    </source>
</reference>